<evidence type="ECO:0000313" key="3">
    <source>
        <dbReference type="EMBL" id="RZN55983.1"/>
    </source>
</evidence>
<reference evidence="4 6" key="1">
    <citation type="journal article" date="2019" name="Nat. Microbiol.">
        <title>Expanding anaerobic alkane metabolism in the domain of Archaea.</title>
        <authorList>
            <person name="Wang Y."/>
            <person name="Wegener G."/>
            <person name="Hou J."/>
            <person name="Wang F."/>
            <person name="Xiao X."/>
        </authorList>
    </citation>
    <scope>NUCLEOTIDE SEQUENCE [LARGE SCALE GENOMIC DNA]</scope>
    <source>
        <strain evidence="4">WYZ-LMO11</strain>
    </source>
</reference>
<dbReference type="Pfam" id="PF01368">
    <property type="entry name" value="DHH"/>
    <property type="match status" value="1"/>
</dbReference>
<dbReference type="SUPFAM" id="SSF64182">
    <property type="entry name" value="DHH phosphoesterases"/>
    <property type="match status" value="1"/>
</dbReference>
<dbReference type="InterPro" id="IPR003156">
    <property type="entry name" value="DHHA1_dom"/>
</dbReference>
<dbReference type="Gene3D" id="3.10.310.30">
    <property type="match status" value="1"/>
</dbReference>
<dbReference type="InterPro" id="IPR001667">
    <property type="entry name" value="DDH_dom"/>
</dbReference>
<evidence type="ECO:0000313" key="4">
    <source>
        <dbReference type="EMBL" id="TDA40525.1"/>
    </source>
</evidence>
<comment type="caution">
    <text evidence="4">The sequence shown here is derived from an EMBL/GenBank/DDBJ whole genome shotgun (WGS) entry which is preliminary data.</text>
</comment>
<proteinExistence type="predicted"/>
<evidence type="ECO:0000259" key="1">
    <source>
        <dbReference type="Pfam" id="PF01368"/>
    </source>
</evidence>
<name>A0A523BHX0_9CREN</name>
<feature type="domain" description="DHHA1" evidence="2">
    <location>
        <begin position="226"/>
        <end position="311"/>
    </location>
</feature>
<dbReference type="PANTHER" id="PTHR42146">
    <property type="entry name" value="3',5'-CYCLIC-NUCLEOTIDE PHOSPHODIESTERASE"/>
    <property type="match status" value="1"/>
</dbReference>
<dbReference type="InterPro" id="IPR038763">
    <property type="entry name" value="DHH_sf"/>
</dbReference>
<evidence type="ECO:0000313" key="5">
    <source>
        <dbReference type="Proteomes" id="UP000316080"/>
    </source>
</evidence>
<reference evidence="3 5" key="2">
    <citation type="journal article" date="2019" name="Nat. Microbiol.">
        <title>Wide diversity of methane and short-chain alkane metabolisms in uncultured archaea.</title>
        <authorList>
            <person name="Borrel G."/>
            <person name="Adam P.S."/>
            <person name="McKay L.J."/>
            <person name="Chen L.X."/>
            <person name="Sierra-Garcia I.N."/>
            <person name="Sieber C.M."/>
            <person name="Letourneur Q."/>
            <person name="Ghozlane A."/>
            <person name="Andersen G.L."/>
            <person name="Li W.J."/>
            <person name="Hallam S.J."/>
            <person name="Muyzer G."/>
            <person name="de Oliveira V.M."/>
            <person name="Inskeep W.P."/>
            <person name="Banfield J.F."/>
            <person name="Gribaldo S."/>
        </authorList>
    </citation>
    <scope>NUCLEOTIDE SEQUENCE [LARGE SCALE GENOMIC DNA]</scope>
    <source>
        <strain evidence="3">Verst-YHS</strain>
    </source>
</reference>
<dbReference type="InterPro" id="IPR052968">
    <property type="entry name" value="Nucleotide_metab_enz"/>
</dbReference>
<accession>A0A523BHX0</accession>
<dbReference type="PANTHER" id="PTHR42146:SF1">
    <property type="entry name" value="OLIGORIBONUCLEASE NRNB"/>
    <property type="match status" value="1"/>
</dbReference>
<dbReference type="Proteomes" id="UP000317265">
    <property type="component" value="Unassembled WGS sequence"/>
</dbReference>
<dbReference type="AlphaFoldDB" id="A0A523BHX0"/>
<protein>
    <submittedName>
        <fullName evidence="3 4">Phosphoesterase</fullName>
    </submittedName>
</protein>
<dbReference type="EMBL" id="QNVI01000002">
    <property type="protein sequence ID" value="TDA40525.1"/>
    <property type="molecule type" value="Genomic_DNA"/>
</dbReference>
<dbReference type="EMBL" id="RXIH01000032">
    <property type="protein sequence ID" value="RZN55983.1"/>
    <property type="molecule type" value="Genomic_DNA"/>
</dbReference>
<evidence type="ECO:0000259" key="2">
    <source>
        <dbReference type="Pfam" id="PF02272"/>
    </source>
</evidence>
<sequence length="317" mass="36259">MKWILAHADCDGICSCAIAFSIFKNANIFFSHPVGLASDLEQVDGDLLVLDIALSSRELDNILKELRRIHENGNKIIYIDHHPLPKNFNPNLFYGELFHSLSSSASELTFMKFKDYLNMEMGRIAIYGAIGDYLDRTPNIEKLLEYWDKRTLYLESGLLIAAIESMGRDYDMKRELVKYLSENKLPSDNEEIVKRAIKEASKEEEMRKIIEKEVKTIGKIAYTLDIEWSLGKSAIYARAITNSIVGIGAENRKNFIDMSLRTPFEYIKLNEIVMEIAEELGGSGGGHKKAVGARIPKEYFYDFLNKLNEKILRIQKE</sequence>
<dbReference type="Proteomes" id="UP000316080">
    <property type="component" value="Unassembled WGS sequence"/>
</dbReference>
<gene>
    <name evidence="4" type="ORF">DSO09_00180</name>
    <name evidence="3" type="ORF">EF809_03870</name>
</gene>
<feature type="domain" description="DDH" evidence="1">
    <location>
        <begin position="4"/>
        <end position="112"/>
    </location>
</feature>
<dbReference type="Pfam" id="PF02272">
    <property type="entry name" value="DHHA1"/>
    <property type="match status" value="1"/>
</dbReference>
<organism evidence="4 6">
    <name type="scientific">Thermoproteota archaeon</name>
    <dbReference type="NCBI Taxonomy" id="2056631"/>
    <lineage>
        <taxon>Archaea</taxon>
        <taxon>Thermoproteota</taxon>
    </lineage>
</organism>
<evidence type="ECO:0000313" key="6">
    <source>
        <dbReference type="Proteomes" id="UP000317265"/>
    </source>
</evidence>
<dbReference type="GO" id="GO:0003676">
    <property type="term" value="F:nucleic acid binding"/>
    <property type="evidence" value="ECO:0007669"/>
    <property type="project" value="InterPro"/>
</dbReference>